<dbReference type="GeneID" id="81399300"/>
<evidence type="ECO:0000313" key="6">
    <source>
        <dbReference type="EMBL" id="KAJ5081342.1"/>
    </source>
</evidence>
<evidence type="ECO:0000313" key="7">
    <source>
        <dbReference type="Proteomes" id="UP001141434"/>
    </source>
</evidence>
<feature type="transmembrane region" description="Helical" evidence="2">
    <location>
        <begin position="39"/>
        <end position="60"/>
    </location>
</feature>
<evidence type="ECO:0000259" key="5">
    <source>
        <dbReference type="Pfam" id="PF10355"/>
    </source>
</evidence>
<reference evidence="6" key="2">
    <citation type="journal article" date="2023" name="IMA Fungus">
        <title>Comparative genomic study of the Penicillium genus elucidates a diverse pangenome and 15 lateral gene transfer events.</title>
        <authorList>
            <person name="Petersen C."/>
            <person name="Sorensen T."/>
            <person name="Nielsen M.R."/>
            <person name="Sondergaard T.E."/>
            <person name="Sorensen J.L."/>
            <person name="Fitzpatrick D.A."/>
            <person name="Frisvad J.C."/>
            <person name="Nielsen K.L."/>
        </authorList>
    </citation>
    <scope>NUCLEOTIDE SEQUENCE</scope>
    <source>
        <strain evidence="6">IBT 34128</strain>
    </source>
</reference>
<feature type="transmembrane region" description="Helical" evidence="2">
    <location>
        <begin position="96"/>
        <end position="118"/>
    </location>
</feature>
<protein>
    <recommendedName>
        <fullName evidence="8">Integral membrane protein</fullName>
    </recommendedName>
</protein>
<feature type="compositionally biased region" description="Basic and acidic residues" evidence="1">
    <location>
        <begin position="444"/>
        <end position="457"/>
    </location>
</feature>
<reference evidence="6" key="1">
    <citation type="submission" date="2022-11" db="EMBL/GenBank/DDBJ databases">
        <authorList>
            <person name="Petersen C."/>
        </authorList>
    </citation>
    <scope>NUCLEOTIDE SEQUENCE</scope>
    <source>
        <strain evidence="6">IBT 34128</strain>
    </source>
</reference>
<gene>
    <name evidence="6" type="ORF">NUU61_009606</name>
</gene>
<evidence type="ECO:0000256" key="3">
    <source>
        <dbReference type="SAM" id="SignalP"/>
    </source>
</evidence>
<dbReference type="Pfam" id="PF10355">
    <property type="entry name" value="Ytp1"/>
    <property type="match status" value="1"/>
</dbReference>
<feature type="transmembrane region" description="Helical" evidence="2">
    <location>
        <begin position="298"/>
        <end position="318"/>
    </location>
</feature>
<comment type="caution">
    <text evidence="6">The sequence shown here is derived from an EMBL/GenBank/DDBJ whole genome shotgun (WGS) entry which is preliminary data.</text>
</comment>
<name>A0A9W9EGD5_9EURO</name>
<keyword evidence="2" id="KW-1133">Transmembrane helix</keyword>
<sequence>MKLLAWTLLLGSAIAHGDHGHVPEGAAISLEPLDATLWVHILLMGLAFGLIFPLGMVLGITRSRWHVPLQVVGTVIAVLAYFLGHAHKGRQFGKNVHAGFANWLMLMLVVQVALGFYLKLHLEKAGQGRIRWIFVLAHGIVGKAMPLVSWTQMLFGGIAALGFCQGDHLGQCLAHFIMGSAFIAYGICLTILLLVGQFWLRRTGRSQEFFDSLIIAAWGCVNTFTEHRWGGPWVHNDLQHTTMGIVWWCAGLLGMWLSRTRGGRPKRNLIPAIVILLTGFAMSAHSQTLMISTMMHSIFGYTLMAAGVTRIIEISFVLKDRSSLGSEPNSFQYLPPFLLYASGFLFMGSTEEQMELLHNAGIMHVSYVLILYSIAFILFLFVNILLHIYAVYAWPESTQSDEGKYMNANGHARSNSEQIQDAEAFELQGLISDEEGEPSAGPRKTSDEEMAKEASRH</sequence>
<dbReference type="OrthoDB" id="4137487at2759"/>
<feature type="transmembrane region" description="Helical" evidence="2">
    <location>
        <begin position="369"/>
        <end position="394"/>
    </location>
</feature>
<keyword evidence="3" id="KW-0732">Signal</keyword>
<feature type="chain" id="PRO_5040794948" description="Integral membrane protein" evidence="3">
    <location>
        <begin position="18"/>
        <end position="457"/>
    </location>
</feature>
<dbReference type="Pfam" id="PF10348">
    <property type="entry name" value="DUF2427"/>
    <property type="match status" value="1"/>
</dbReference>
<keyword evidence="7" id="KW-1185">Reference proteome</keyword>
<evidence type="ECO:0000256" key="2">
    <source>
        <dbReference type="SAM" id="Phobius"/>
    </source>
</evidence>
<feature type="transmembrane region" description="Helical" evidence="2">
    <location>
        <begin position="67"/>
        <end position="84"/>
    </location>
</feature>
<dbReference type="AlphaFoldDB" id="A0A9W9EGD5"/>
<dbReference type="PANTHER" id="PTHR31685:SF2">
    <property type="entry name" value="PROTEIN YTP1"/>
    <property type="match status" value="1"/>
</dbReference>
<dbReference type="RefSeq" id="XP_056506629.1">
    <property type="nucleotide sequence ID" value="XM_056660131.1"/>
</dbReference>
<dbReference type="InterPro" id="IPR018825">
    <property type="entry name" value="DUF2427"/>
</dbReference>
<feature type="transmembrane region" description="Helical" evidence="2">
    <location>
        <begin position="130"/>
        <end position="153"/>
    </location>
</feature>
<keyword evidence="2" id="KW-0472">Membrane</keyword>
<keyword evidence="2" id="KW-0812">Transmembrane</keyword>
<dbReference type="CDD" id="cd08760">
    <property type="entry name" value="Cyt_b561_FRRS1_like"/>
    <property type="match status" value="1"/>
</dbReference>
<feature type="signal peptide" evidence="3">
    <location>
        <begin position="1"/>
        <end position="17"/>
    </location>
</feature>
<dbReference type="PANTHER" id="PTHR31685">
    <property type="entry name" value="INTEGRAL MEMBRANE PROTEIN (AFU_ORTHOLOGUE AFUA_6G12730)-RELATED"/>
    <property type="match status" value="1"/>
</dbReference>
<dbReference type="Proteomes" id="UP001141434">
    <property type="component" value="Unassembled WGS sequence"/>
</dbReference>
<evidence type="ECO:0008006" key="8">
    <source>
        <dbReference type="Google" id="ProtNLM"/>
    </source>
</evidence>
<dbReference type="EMBL" id="JAPMSZ010000012">
    <property type="protein sequence ID" value="KAJ5081342.1"/>
    <property type="molecule type" value="Genomic_DNA"/>
</dbReference>
<organism evidence="6 7">
    <name type="scientific">Penicillium alfredii</name>
    <dbReference type="NCBI Taxonomy" id="1506179"/>
    <lineage>
        <taxon>Eukaryota</taxon>
        <taxon>Fungi</taxon>
        <taxon>Dikarya</taxon>
        <taxon>Ascomycota</taxon>
        <taxon>Pezizomycotina</taxon>
        <taxon>Eurotiomycetes</taxon>
        <taxon>Eurotiomycetidae</taxon>
        <taxon>Eurotiales</taxon>
        <taxon>Aspergillaceae</taxon>
        <taxon>Penicillium</taxon>
    </lineage>
</organism>
<feature type="transmembrane region" description="Helical" evidence="2">
    <location>
        <begin position="330"/>
        <end position="349"/>
    </location>
</feature>
<feature type="transmembrane region" description="Helical" evidence="2">
    <location>
        <begin position="269"/>
        <end position="286"/>
    </location>
</feature>
<feature type="region of interest" description="Disordered" evidence="1">
    <location>
        <begin position="430"/>
        <end position="457"/>
    </location>
</feature>
<feature type="transmembrane region" description="Helical" evidence="2">
    <location>
        <begin position="173"/>
        <end position="196"/>
    </location>
</feature>
<dbReference type="InterPro" id="IPR018827">
    <property type="entry name" value="YTP1_C"/>
</dbReference>
<feature type="domain" description="DUF2427" evidence="4">
    <location>
        <begin position="23"/>
        <end position="121"/>
    </location>
</feature>
<feature type="domain" description="Protein YTP1-like C-terminal" evidence="5">
    <location>
        <begin position="149"/>
        <end position="389"/>
    </location>
</feature>
<accession>A0A9W9EGD5</accession>
<evidence type="ECO:0000259" key="4">
    <source>
        <dbReference type="Pfam" id="PF10348"/>
    </source>
</evidence>
<evidence type="ECO:0000256" key="1">
    <source>
        <dbReference type="SAM" id="MobiDB-lite"/>
    </source>
</evidence>
<proteinExistence type="predicted"/>